<proteinExistence type="predicted"/>
<evidence type="ECO:0000313" key="1">
    <source>
        <dbReference type="EMBL" id="AKB44519.1"/>
    </source>
</evidence>
<reference evidence="1 2" key="1">
    <citation type="submission" date="2014-07" db="EMBL/GenBank/DDBJ databases">
        <title>Methanogenic archaea and the global carbon cycle.</title>
        <authorList>
            <person name="Henriksen J.R."/>
            <person name="Luke J."/>
            <person name="Reinhart S."/>
            <person name="Benedict M.N."/>
            <person name="Youngblut N.D."/>
            <person name="Metcalf M.E."/>
            <person name="Whitaker R.J."/>
            <person name="Metcalf W.W."/>
        </authorList>
    </citation>
    <scope>NUCLEOTIDE SEQUENCE [LARGE SCALE GENOMIC DNA]</scope>
    <source>
        <strain evidence="1 2">Z-761</strain>
    </source>
</reference>
<dbReference type="GeneID" id="24810721"/>
<dbReference type="EMBL" id="CP009520">
    <property type="protein sequence ID" value="AKB44519.1"/>
    <property type="molecule type" value="Genomic_DNA"/>
</dbReference>
<sequence>MNSDIVEIWSTKIAEVAAPEEVDFAPLITEAFIQGGNERESLFSKQQENVLGGFGGTEAIMLFPLILQGIANTAQLITQILSPVSPIKDIQSILNEMKDQHETTSFNQKRMEVLPEEFRTSLKNFLEIFTDEVSKSGLPKEKCEIAAYHTLLRLLEEPSGSICFVKEVSKSKK</sequence>
<accession>A0A0E3Q6Q0</accession>
<organism evidence="1 2">
    <name type="scientific">Methanosarcina vacuolata Z-761</name>
    <dbReference type="NCBI Taxonomy" id="1434123"/>
    <lineage>
        <taxon>Archaea</taxon>
        <taxon>Methanobacteriati</taxon>
        <taxon>Methanobacteriota</taxon>
        <taxon>Stenosarchaea group</taxon>
        <taxon>Methanomicrobia</taxon>
        <taxon>Methanosarcinales</taxon>
        <taxon>Methanosarcinaceae</taxon>
        <taxon>Methanosarcina</taxon>
    </lineage>
</organism>
<dbReference type="AlphaFoldDB" id="A0A0E3Q6Q0"/>
<dbReference type="HOGENOM" id="CLU_1559486_0_0_2"/>
<dbReference type="PATRIC" id="fig|1434123.4.peg.2744"/>
<name>A0A0E3Q6Q0_9EURY</name>
<dbReference type="STRING" id="1434123.MSVAZ_2250"/>
<evidence type="ECO:0000313" key="2">
    <source>
        <dbReference type="Proteomes" id="UP000033096"/>
    </source>
</evidence>
<dbReference type="RefSeq" id="WP_048121247.1">
    <property type="nucleotide sequence ID" value="NZ_CP009520.1"/>
</dbReference>
<dbReference type="KEGG" id="mvc:MSVAZ_2250"/>
<gene>
    <name evidence="1" type="ORF">MSVAZ_2250</name>
</gene>
<keyword evidence="2" id="KW-1185">Reference proteome</keyword>
<dbReference type="Proteomes" id="UP000033096">
    <property type="component" value="Chromosome"/>
</dbReference>
<protein>
    <submittedName>
        <fullName evidence="1">Uncharacterized protein</fullName>
    </submittedName>
</protein>